<proteinExistence type="predicted"/>
<dbReference type="STRING" id="246197.MXAN_0099"/>
<gene>
    <name evidence="2" type="ordered locus">MXAN_0099</name>
</gene>
<dbReference type="EnsemblBacteria" id="ABF92039">
    <property type="protein sequence ID" value="ABF92039"/>
    <property type="gene ID" value="MXAN_0099"/>
</dbReference>
<organism evidence="2 3">
    <name type="scientific">Myxococcus xanthus (strain DK1622)</name>
    <dbReference type="NCBI Taxonomy" id="246197"/>
    <lineage>
        <taxon>Bacteria</taxon>
        <taxon>Pseudomonadati</taxon>
        <taxon>Myxococcota</taxon>
        <taxon>Myxococcia</taxon>
        <taxon>Myxococcales</taxon>
        <taxon>Cystobacterineae</taxon>
        <taxon>Myxococcaceae</taxon>
        <taxon>Myxococcus</taxon>
    </lineage>
</organism>
<evidence type="ECO:0000256" key="1">
    <source>
        <dbReference type="SAM" id="MobiDB-lite"/>
    </source>
</evidence>
<reference evidence="2 3" key="1">
    <citation type="journal article" date="2006" name="Proc. Natl. Acad. Sci. U.S.A.">
        <title>Evolution of sensory complexity recorded in a myxobacterial genome.</title>
        <authorList>
            <person name="Goldman B.S."/>
            <person name="Nierman W.C."/>
            <person name="Kaiser D."/>
            <person name="Slater S.C."/>
            <person name="Durkin A.S."/>
            <person name="Eisen J.A."/>
            <person name="Ronning C.M."/>
            <person name="Barbazuk W.B."/>
            <person name="Blanchard M."/>
            <person name="Field C."/>
            <person name="Halling C."/>
            <person name="Hinkle G."/>
            <person name="Iartchuk O."/>
            <person name="Kim H.S."/>
            <person name="Mackenzie C."/>
            <person name="Madupu R."/>
            <person name="Miller N."/>
            <person name="Shvartsbeyn A."/>
            <person name="Sullivan S.A."/>
            <person name="Vaudin M."/>
            <person name="Wiegand R."/>
            <person name="Kaplan H.B."/>
        </authorList>
    </citation>
    <scope>NUCLEOTIDE SEQUENCE [LARGE SCALE GENOMIC DNA]</scope>
    <source>
        <strain evidence="3">DK1622</strain>
    </source>
</reference>
<name>Q1DG41_MYXXD</name>
<dbReference type="AlphaFoldDB" id="Q1DG41"/>
<accession>Q1DG41</accession>
<feature type="region of interest" description="Disordered" evidence="1">
    <location>
        <begin position="15"/>
        <end position="34"/>
    </location>
</feature>
<evidence type="ECO:0000313" key="2">
    <source>
        <dbReference type="EMBL" id="ABF92039.1"/>
    </source>
</evidence>
<keyword evidence="3" id="KW-1185">Reference proteome</keyword>
<dbReference type="EMBL" id="CP000113">
    <property type="protein sequence ID" value="ABF92039.1"/>
    <property type="molecule type" value="Genomic_DNA"/>
</dbReference>
<dbReference type="HOGENOM" id="CLU_3374779_0_0_7"/>
<evidence type="ECO:0000313" key="3">
    <source>
        <dbReference type="Proteomes" id="UP000002402"/>
    </source>
</evidence>
<dbReference type="KEGG" id="mxa:MXAN_0099"/>
<dbReference type="Proteomes" id="UP000002402">
    <property type="component" value="Chromosome"/>
</dbReference>
<protein>
    <submittedName>
        <fullName evidence="2">Uncharacterized protein</fullName>
    </submittedName>
</protein>
<sequence>MFDYGLGGGACLTGARSPFNMPSTFPLRSETRRR</sequence>